<evidence type="ECO:0000313" key="1">
    <source>
        <dbReference type="EMBL" id="SAK87352.1"/>
    </source>
</evidence>
<name>A0A158CY93_9BURK</name>
<dbReference type="EMBL" id="FCNX02000012">
    <property type="protein sequence ID" value="SAK87352.1"/>
    <property type="molecule type" value="Genomic_DNA"/>
</dbReference>
<dbReference type="RefSeq" id="WP_061136785.1">
    <property type="nucleotide sequence ID" value="NZ_FCNX02000012.1"/>
</dbReference>
<gene>
    <name evidence="1" type="ORF">AWB77_04706</name>
</gene>
<proteinExistence type="predicted"/>
<comment type="caution">
    <text evidence="1">The sequence shown here is derived from an EMBL/GenBank/DDBJ whole genome shotgun (WGS) entry which is preliminary data.</text>
</comment>
<dbReference type="AlphaFoldDB" id="A0A158CY93"/>
<protein>
    <submittedName>
        <fullName evidence="1">Uncharacterized protein</fullName>
    </submittedName>
</protein>
<dbReference type="OrthoDB" id="6118214at2"/>
<accession>A0A158CY93</accession>
<evidence type="ECO:0000313" key="2">
    <source>
        <dbReference type="Proteomes" id="UP000054903"/>
    </source>
</evidence>
<dbReference type="Proteomes" id="UP000054903">
    <property type="component" value="Unassembled WGS sequence"/>
</dbReference>
<sequence>MSKLERLNAFFTAREEAGDWREYLNKAGTRISRQTVVAACRFPRSTLYQASAIQMRLVEMEATLRQRGIAKAPGAEKPSSPDFDGEVDIQLDALNERMDNLLRGIEEMRALIDSFAPNEVSAS</sequence>
<organism evidence="1 2">
    <name type="scientific">Caballeronia fortuita</name>
    <dbReference type="NCBI Taxonomy" id="1777138"/>
    <lineage>
        <taxon>Bacteria</taxon>
        <taxon>Pseudomonadati</taxon>
        <taxon>Pseudomonadota</taxon>
        <taxon>Betaproteobacteria</taxon>
        <taxon>Burkholderiales</taxon>
        <taxon>Burkholderiaceae</taxon>
        <taxon>Caballeronia</taxon>
    </lineage>
</organism>
<keyword evidence="2" id="KW-1185">Reference proteome</keyword>
<reference evidence="1" key="1">
    <citation type="submission" date="2016-01" db="EMBL/GenBank/DDBJ databases">
        <authorList>
            <person name="Peeters C."/>
        </authorList>
    </citation>
    <scope>NUCLEOTIDE SEQUENCE</scope>
    <source>
        <strain evidence="1">LMG 29320</strain>
    </source>
</reference>
<dbReference type="STRING" id="1777138.AWB77_04706"/>